<evidence type="ECO:0000256" key="2">
    <source>
        <dbReference type="ARBA" id="ARBA00023012"/>
    </source>
</evidence>
<dbReference type="PANTHER" id="PTHR48111">
    <property type="entry name" value="REGULATOR OF RPOS"/>
    <property type="match status" value="1"/>
</dbReference>
<dbReference type="PANTHER" id="PTHR48111:SF1">
    <property type="entry name" value="TWO-COMPONENT RESPONSE REGULATOR ORR33"/>
    <property type="match status" value="1"/>
</dbReference>
<keyword evidence="1 6" id="KW-0597">Phosphoprotein</keyword>
<dbReference type="Proteomes" id="UP000319712">
    <property type="component" value="Unassembled WGS sequence"/>
</dbReference>
<dbReference type="InterPro" id="IPR001789">
    <property type="entry name" value="Sig_transdc_resp-reg_receiver"/>
</dbReference>
<evidence type="ECO:0000256" key="3">
    <source>
        <dbReference type="ARBA" id="ARBA00023015"/>
    </source>
</evidence>
<evidence type="ECO:0000256" key="4">
    <source>
        <dbReference type="ARBA" id="ARBA00023125"/>
    </source>
</evidence>
<name>A0A521F1F1_9EURY</name>
<feature type="domain" description="Response regulatory" evidence="7">
    <location>
        <begin position="4"/>
        <end position="124"/>
    </location>
</feature>
<dbReference type="Gene3D" id="3.40.50.2300">
    <property type="match status" value="1"/>
</dbReference>
<sequence>MTKRIVTIDDDENMRALVRHRLGREGYDIEEYADGQAAVEGLCATDDDPDLIVLDVMMPRLDGKRLLRQIRNGELSISPETPVIMVTSRGREEDVLSGFESGASDYITKPFSPDELLARARRYLGE</sequence>
<accession>A0A521F1F1</accession>
<dbReference type="SUPFAM" id="SSF52172">
    <property type="entry name" value="CheY-like"/>
    <property type="match status" value="1"/>
</dbReference>
<dbReference type="GO" id="GO:0005829">
    <property type="term" value="C:cytosol"/>
    <property type="evidence" value="ECO:0007669"/>
    <property type="project" value="TreeGrafter"/>
</dbReference>
<evidence type="ECO:0000259" key="7">
    <source>
        <dbReference type="PROSITE" id="PS50110"/>
    </source>
</evidence>
<dbReference type="GO" id="GO:0006355">
    <property type="term" value="P:regulation of DNA-templated transcription"/>
    <property type="evidence" value="ECO:0007669"/>
    <property type="project" value="TreeGrafter"/>
</dbReference>
<reference evidence="8 9" key="1">
    <citation type="submission" date="2017-05" db="EMBL/GenBank/DDBJ databases">
        <authorList>
            <person name="Varghese N."/>
            <person name="Submissions S."/>
        </authorList>
    </citation>
    <scope>NUCLEOTIDE SEQUENCE [LARGE SCALE GENOMIC DNA]</scope>
    <source>
        <strain evidence="8 9">DSM 19504</strain>
    </source>
</reference>
<protein>
    <submittedName>
        <fullName evidence="8">Two-component system, OmpR family, response regulator MprA</fullName>
    </submittedName>
</protein>
<dbReference type="OrthoDB" id="9652at2157"/>
<keyword evidence="4" id="KW-0238">DNA-binding</keyword>
<dbReference type="InterPro" id="IPR011006">
    <property type="entry name" value="CheY-like_superfamily"/>
</dbReference>
<evidence type="ECO:0000256" key="6">
    <source>
        <dbReference type="PROSITE-ProRule" id="PRU00169"/>
    </source>
</evidence>
<dbReference type="GO" id="GO:0000976">
    <property type="term" value="F:transcription cis-regulatory region binding"/>
    <property type="evidence" value="ECO:0007669"/>
    <property type="project" value="TreeGrafter"/>
</dbReference>
<evidence type="ECO:0000313" key="9">
    <source>
        <dbReference type="Proteomes" id="UP000319712"/>
    </source>
</evidence>
<dbReference type="Pfam" id="PF00072">
    <property type="entry name" value="Response_reg"/>
    <property type="match status" value="1"/>
</dbReference>
<dbReference type="EMBL" id="FXTD01000015">
    <property type="protein sequence ID" value="SMO90032.1"/>
    <property type="molecule type" value="Genomic_DNA"/>
</dbReference>
<dbReference type="SMART" id="SM00448">
    <property type="entry name" value="REC"/>
    <property type="match status" value="1"/>
</dbReference>
<dbReference type="RefSeq" id="WP_142987793.1">
    <property type="nucleotide sequence ID" value="NZ_FXTD01000015.1"/>
</dbReference>
<keyword evidence="9" id="KW-1185">Reference proteome</keyword>
<dbReference type="InterPro" id="IPR039420">
    <property type="entry name" value="WalR-like"/>
</dbReference>
<keyword evidence="5" id="KW-0804">Transcription</keyword>
<organism evidence="8 9">
    <name type="scientific">Halorubrum cibi</name>
    <dbReference type="NCBI Taxonomy" id="413815"/>
    <lineage>
        <taxon>Archaea</taxon>
        <taxon>Methanobacteriati</taxon>
        <taxon>Methanobacteriota</taxon>
        <taxon>Stenosarchaea group</taxon>
        <taxon>Halobacteria</taxon>
        <taxon>Halobacteriales</taxon>
        <taxon>Haloferacaceae</taxon>
        <taxon>Halorubrum</taxon>
    </lineage>
</organism>
<dbReference type="GO" id="GO:0000156">
    <property type="term" value="F:phosphorelay response regulator activity"/>
    <property type="evidence" value="ECO:0007669"/>
    <property type="project" value="TreeGrafter"/>
</dbReference>
<dbReference type="CDD" id="cd17574">
    <property type="entry name" value="REC_OmpR"/>
    <property type="match status" value="1"/>
</dbReference>
<keyword evidence="3" id="KW-0805">Transcription regulation</keyword>
<evidence type="ECO:0000313" key="8">
    <source>
        <dbReference type="EMBL" id="SMO90032.1"/>
    </source>
</evidence>
<dbReference type="PROSITE" id="PS50110">
    <property type="entry name" value="RESPONSE_REGULATORY"/>
    <property type="match status" value="1"/>
</dbReference>
<dbReference type="GO" id="GO:0032993">
    <property type="term" value="C:protein-DNA complex"/>
    <property type="evidence" value="ECO:0007669"/>
    <property type="project" value="TreeGrafter"/>
</dbReference>
<dbReference type="AlphaFoldDB" id="A0A521F1F1"/>
<feature type="modified residue" description="4-aspartylphosphate" evidence="6">
    <location>
        <position position="55"/>
    </location>
</feature>
<keyword evidence="2" id="KW-0902">Two-component regulatory system</keyword>
<proteinExistence type="predicted"/>
<evidence type="ECO:0000256" key="1">
    <source>
        <dbReference type="ARBA" id="ARBA00022553"/>
    </source>
</evidence>
<evidence type="ECO:0000256" key="5">
    <source>
        <dbReference type="ARBA" id="ARBA00023163"/>
    </source>
</evidence>
<gene>
    <name evidence="8" type="ORF">SAMN06264867_11519</name>
</gene>